<feature type="compositionally biased region" description="Basic and acidic residues" evidence="1">
    <location>
        <begin position="504"/>
        <end position="522"/>
    </location>
</feature>
<dbReference type="AlphaFoldDB" id="A0A9P1GTQ6"/>
<feature type="compositionally biased region" description="Basic and acidic residues" evidence="1">
    <location>
        <begin position="485"/>
        <end position="495"/>
    </location>
</feature>
<reference evidence="3" key="2">
    <citation type="submission" date="2024-04" db="EMBL/GenBank/DDBJ databases">
        <authorList>
            <person name="Chen Y."/>
            <person name="Shah S."/>
            <person name="Dougan E. K."/>
            <person name="Thang M."/>
            <person name="Chan C."/>
        </authorList>
    </citation>
    <scope>NUCLEOTIDE SEQUENCE [LARGE SCALE GENOMIC DNA]</scope>
</reference>
<feature type="region of interest" description="Disordered" evidence="1">
    <location>
        <begin position="406"/>
        <end position="522"/>
    </location>
</feature>
<dbReference type="EMBL" id="CAMXCT020006820">
    <property type="protein sequence ID" value="CAL1173951.1"/>
    <property type="molecule type" value="Genomic_DNA"/>
</dbReference>
<feature type="region of interest" description="Disordered" evidence="1">
    <location>
        <begin position="258"/>
        <end position="293"/>
    </location>
</feature>
<reference evidence="2" key="1">
    <citation type="submission" date="2022-10" db="EMBL/GenBank/DDBJ databases">
        <authorList>
            <person name="Chen Y."/>
            <person name="Dougan E. K."/>
            <person name="Chan C."/>
            <person name="Rhodes N."/>
            <person name="Thang M."/>
        </authorList>
    </citation>
    <scope>NUCLEOTIDE SEQUENCE</scope>
</reference>
<feature type="region of interest" description="Disordered" evidence="1">
    <location>
        <begin position="1"/>
        <end position="39"/>
    </location>
</feature>
<proteinExistence type="predicted"/>
<accession>A0A9P1GTQ6</accession>
<feature type="compositionally biased region" description="Basic and acidic residues" evidence="1">
    <location>
        <begin position="1"/>
        <end position="16"/>
    </location>
</feature>
<name>A0A9P1GTQ6_9DINO</name>
<sequence>AIDRGEAALREEEQQKMKACAGEPAPSTVSGSQQRAGALPPSSAWVHAQSMSIFAFGLLWSCAWDRAPRSGEDATTTLWSQNVAPDPKHKTTASQTRRWTSVARVPMQSLEVVALTAEMADIKVKLRCSQEQFVDMLQKYYTQQLVQLEDPDAVPDWVMLSFRNELSQIFKDFKGYPKITQGQWIRILKTALQDAQVPDGVLWTQRGGQGRYQLQSNDPPQEQDKQHIELQKQHLDLPEQEQGKQHIELQKQHLDLPEQAPPHESASAAQKQEQKQNKTQQQMLLTPHGTGTNCNLNAQEQDKQHIELQKQHLDLPEQEQDKQHIELQKQHPQMAEQEQDKQHIELQKQHLDLPEQALQQKRQQKQNKTQQQMLLTPHGTGTNCNLNAQEQDKQHIKLQKQHLDLPEQEQDKQHIELQKQHPQMAEQEQDKQHIELHKQQPELAEQEQDKQHIELQKQHPQMAEQEQDKQHIELQKQQPELAEQEQDKQHIELQKQHPQMAEQEQDKQHIELQKQHPDLPEQ</sequence>
<feature type="compositionally biased region" description="Basic and acidic residues" evidence="1">
    <location>
        <begin position="406"/>
        <end position="419"/>
    </location>
</feature>
<dbReference type="Proteomes" id="UP001152797">
    <property type="component" value="Unassembled WGS sequence"/>
</dbReference>
<feature type="region of interest" description="Disordered" evidence="1">
    <location>
        <begin position="358"/>
        <end position="384"/>
    </location>
</feature>
<dbReference type="EMBL" id="CAMXCT010006820">
    <property type="protein sequence ID" value="CAI4020576.1"/>
    <property type="molecule type" value="Genomic_DNA"/>
</dbReference>
<gene>
    <name evidence="2" type="ORF">C1SCF055_LOCUS44984</name>
</gene>
<dbReference type="EMBL" id="CAMXCT030006820">
    <property type="protein sequence ID" value="CAL4807888.1"/>
    <property type="molecule type" value="Genomic_DNA"/>
</dbReference>
<feature type="compositionally biased region" description="Basic and acidic residues" evidence="1">
    <location>
        <begin position="428"/>
        <end position="440"/>
    </location>
</feature>
<feature type="compositionally biased region" description="Basic and acidic residues" evidence="1">
    <location>
        <begin position="447"/>
        <end position="457"/>
    </location>
</feature>
<evidence type="ECO:0000256" key="1">
    <source>
        <dbReference type="SAM" id="MobiDB-lite"/>
    </source>
</evidence>
<evidence type="ECO:0000313" key="2">
    <source>
        <dbReference type="EMBL" id="CAI4020576.1"/>
    </source>
</evidence>
<protein>
    <submittedName>
        <fullName evidence="2">Uncharacterized protein</fullName>
    </submittedName>
</protein>
<feature type="compositionally biased region" description="Low complexity" evidence="1">
    <location>
        <begin position="358"/>
        <end position="375"/>
    </location>
</feature>
<keyword evidence="4" id="KW-1185">Reference proteome</keyword>
<comment type="caution">
    <text evidence="2">The sequence shown here is derived from an EMBL/GenBank/DDBJ whole genome shotgun (WGS) entry which is preliminary data.</text>
</comment>
<organism evidence="2">
    <name type="scientific">Cladocopium goreaui</name>
    <dbReference type="NCBI Taxonomy" id="2562237"/>
    <lineage>
        <taxon>Eukaryota</taxon>
        <taxon>Sar</taxon>
        <taxon>Alveolata</taxon>
        <taxon>Dinophyceae</taxon>
        <taxon>Suessiales</taxon>
        <taxon>Symbiodiniaceae</taxon>
        <taxon>Cladocopium</taxon>
    </lineage>
</organism>
<feature type="non-terminal residue" evidence="2">
    <location>
        <position position="1"/>
    </location>
</feature>
<evidence type="ECO:0000313" key="4">
    <source>
        <dbReference type="Proteomes" id="UP001152797"/>
    </source>
</evidence>
<feature type="non-terminal residue" evidence="2">
    <location>
        <position position="522"/>
    </location>
</feature>
<evidence type="ECO:0000313" key="3">
    <source>
        <dbReference type="EMBL" id="CAL1173951.1"/>
    </source>
</evidence>